<dbReference type="NCBIfam" id="TIGR01675">
    <property type="entry name" value="plant-AP"/>
    <property type="match status" value="1"/>
</dbReference>
<keyword evidence="1 4" id="KW-0732">Signal</keyword>
<evidence type="ECO:0000313" key="5">
    <source>
        <dbReference type="EMBL" id="KAF6164224.1"/>
    </source>
</evidence>
<evidence type="ECO:0000256" key="3">
    <source>
        <dbReference type="PIRNR" id="PIRNR002674"/>
    </source>
</evidence>
<dbReference type="InterPro" id="IPR036412">
    <property type="entry name" value="HAD-like_sf"/>
</dbReference>
<dbReference type="PANTHER" id="PTHR31284">
    <property type="entry name" value="ACID PHOSPHATASE-LIKE PROTEIN"/>
    <property type="match status" value="1"/>
</dbReference>
<comment type="similarity">
    <text evidence="3">Belongs to the APS1/VSP family.</text>
</comment>
<evidence type="ECO:0000256" key="1">
    <source>
        <dbReference type="ARBA" id="ARBA00022729"/>
    </source>
</evidence>
<dbReference type="SUPFAM" id="SSF56784">
    <property type="entry name" value="HAD-like"/>
    <property type="match status" value="1"/>
</dbReference>
<dbReference type="Proteomes" id="UP000541444">
    <property type="component" value="Unassembled WGS sequence"/>
</dbReference>
<dbReference type="InterPro" id="IPR010028">
    <property type="entry name" value="Acid_phosphatase_pln"/>
</dbReference>
<dbReference type="PANTHER" id="PTHR31284:SF10">
    <property type="entry name" value="ACID PHOSPHATASE-LIKE PROTEIN"/>
    <property type="match status" value="1"/>
</dbReference>
<evidence type="ECO:0000256" key="2">
    <source>
        <dbReference type="ARBA" id="ARBA00023180"/>
    </source>
</evidence>
<dbReference type="OrthoDB" id="59415at2759"/>
<feature type="signal peptide" evidence="4">
    <location>
        <begin position="1"/>
        <end position="21"/>
    </location>
</feature>
<name>A0A7J7NAZ9_9MAGN</name>
<dbReference type="PIRSF" id="PIRSF002674">
    <property type="entry name" value="VSP"/>
    <property type="match status" value="1"/>
</dbReference>
<feature type="chain" id="PRO_5029546976" description="Acid phosphatase" evidence="4">
    <location>
        <begin position="22"/>
        <end position="255"/>
    </location>
</feature>
<accession>A0A7J7NAZ9</accession>
<reference evidence="5 6" key="1">
    <citation type="journal article" date="2020" name="IScience">
        <title>Genome Sequencing of the Endangered Kingdonia uniflora (Circaeasteraceae, Ranunculales) Reveals Potential Mechanisms of Evolutionary Specialization.</title>
        <authorList>
            <person name="Sun Y."/>
            <person name="Deng T."/>
            <person name="Zhang A."/>
            <person name="Moore M.J."/>
            <person name="Landis J.B."/>
            <person name="Lin N."/>
            <person name="Zhang H."/>
            <person name="Zhang X."/>
            <person name="Huang J."/>
            <person name="Zhang X."/>
            <person name="Sun H."/>
            <person name="Wang H."/>
        </authorList>
    </citation>
    <scope>NUCLEOTIDE SEQUENCE [LARGE SCALE GENOMIC DNA]</scope>
    <source>
        <strain evidence="5">TB1705</strain>
        <tissue evidence="5">Leaf</tissue>
    </source>
</reference>
<comment type="caution">
    <text evidence="5">The sequence shown here is derived from an EMBL/GenBank/DDBJ whole genome shotgun (WGS) entry which is preliminary data.</text>
</comment>
<dbReference type="Gene3D" id="3.40.50.1000">
    <property type="entry name" value="HAD superfamily/HAD-like"/>
    <property type="match status" value="1"/>
</dbReference>
<dbReference type="InterPro" id="IPR005519">
    <property type="entry name" value="Acid_phosphat_B-like"/>
</dbReference>
<gene>
    <name evidence="5" type="ORF">GIB67_010194</name>
</gene>
<dbReference type="Pfam" id="PF03767">
    <property type="entry name" value="Acid_phosphat_B"/>
    <property type="match status" value="1"/>
</dbReference>
<dbReference type="EMBL" id="JACGCM010000938">
    <property type="protein sequence ID" value="KAF6164224.1"/>
    <property type="molecule type" value="Genomic_DNA"/>
</dbReference>
<organism evidence="5 6">
    <name type="scientific">Kingdonia uniflora</name>
    <dbReference type="NCBI Taxonomy" id="39325"/>
    <lineage>
        <taxon>Eukaryota</taxon>
        <taxon>Viridiplantae</taxon>
        <taxon>Streptophyta</taxon>
        <taxon>Embryophyta</taxon>
        <taxon>Tracheophyta</taxon>
        <taxon>Spermatophyta</taxon>
        <taxon>Magnoliopsida</taxon>
        <taxon>Ranunculales</taxon>
        <taxon>Circaeasteraceae</taxon>
        <taxon>Kingdonia</taxon>
    </lineage>
</organism>
<dbReference type="AlphaFoldDB" id="A0A7J7NAZ9"/>
<keyword evidence="2" id="KW-0325">Glycoprotein</keyword>
<evidence type="ECO:0000256" key="4">
    <source>
        <dbReference type="SAM" id="SignalP"/>
    </source>
</evidence>
<dbReference type="GO" id="GO:0003993">
    <property type="term" value="F:acid phosphatase activity"/>
    <property type="evidence" value="ECO:0007669"/>
    <property type="project" value="InterPro"/>
</dbReference>
<evidence type="ECO:0000313" key="6">
    <source>
        <dbReference type="Proteomes" id="UP000541444"/>
    </source>
</evidence>
<keyword evidence="6" id="KW-1185">Reference proteome</keyword>
<protein>
    <recommendedName>
        <fullName evidence="7">Acid phosphatase</fullName>
    </recommendedName>
</protein>
<dbReference type="CDD" id="cd07535">
    <property type="entry name" value="HAD_VSP"/>
    <property type="match status" value="1"/>
</dbReference>
<proteinExistence type="inferred from homology"/>
<evidence type="ECO:0008006" key="7">
    <source>
        <dbReference type="Google" id="ProtNLM"/>
    </source>
</evidence>
<dbReference type="InterPro" id="IPR014403">
    <property type="entry name" value="APS1/VSP"/>
</dbReference>
<sequence>MTSFRLLLLLILSSLTPILSSQSILRTFLEQYTIIKINDDLYCDSWRFSVETNDAGIWRQVPARCIDFVEDYMTGDRYPSDSGKVGEDSLLFASTVEITGDGKDIWVFDVDETLLSNLPYYALNGFGSQIFEESTFNEWVSLAEAPALPASLKLYKELQGLGFKVVLLTGRDESQRNVTKKNLLFAGFSDWERLILRGPSDRGTTAVIYKSEKRMQLEAEGYRIHGSSGDQWSDLYGSPMATRSFKLPNPMYYIA</sequence>
<dbReference type="InterPro" id="IPR023214">
    <property type="entry name" value="HAD_sf"/>
</dbReference>